<dbReference type="RefSeq" id="WP_338176097.1">
    <property type="nucleotide sequence ID" value="NZ_JAEKNQ010000006.1"/>
</dbReference>
<name>A0A934KDL5_9BACT</name>
<evidence type="ECO:0000313" key="4">
    <source>
        <dbReference type="EMBL" id="MBJ7601742.1"/>
    </source>
</evidence>
<dbReference type="InterPro" id="IPR028098">
    <property type="entry name" value="Glyco_trans_4-like_N"/>
</dbReference>
<comment type="caution">
    <text evidence="4">The sequence shown here is derived from an EMBL/GenBank/DDBJ whole genome shotgun (WGS) entry which is preliminary data.</text>
</comment>
<dbReference type="PANTHER" id="PTHR46401">
    <property type="entry name" value="GLYCOSYLTRANSFERASE WBBK-RELATED"/>
    <property type="match status" value="1"/>
</dbReference>
<dbReference type="GO" id="GO:0009103">
    <property type="term" value="P:lipopolysaccharide biosynthetic process"/>
    <property type="evidence" value="ECO:0007669"/>
    <property type="project" value="TreeGrafter"/>
</dbReference>
<dbReference type="InterPro" id="IPR001296">
    <property type="entry name" value="Glyco_trans_1"/>
</dbReference>
<organism evidence="4 5">
    <name type="scientific">Candidatus Dormiibacter inghamiae</name>
    <dbReference type="NCBI Taxonomy" id="3127013"/>
    <lineage>
        <taxon>Bacteria</taxon>
        <taxon>Bacillati</taxon>
        <taxon>Candidatus Dormiibacterota</taxon>
        <taxon>Candidatus Dormibacteria</taxon>
        <taxon>Candidatus Dormibacterales</taxon>
        <taxon>Candidatus Dormibacteraceae</taxon>
        <taxon>Candidatus Dormiibacter</taxon>
    </lineage>
</organism>
<dbReference type="Gene3D" id="3.40.50.2000">
    <property type="entry name" value="Glycogen Phosphorylase B"/>
    <property type="match status" value="2"/>
</dbReference>
<dbReference type="PANTHER" id="PTHR46401:SF2">
    <property type="entry name" value="GLYCOSYLTRANSFERASE WBBK-RELATED"/>
    <property type="match status" value="1"/>
</dbReference>
<dbReference type="Pfam" id="PF13439">
    <property type="entry name" value="Glyco_transf_4"/>
    <property type="match status" value="1"/>
</dbReference>
<sequence>MVNDAERRGARGRVLIDARPLQGEDAKRGIGTYVRGLLAGLLEEGYDDRVALLTDLREPAPEMPAGGFVAYGVRPRYTGRLGLWEEAVTMGRKLTLIQPDLYHATTLALPSRSLVPLVATLHDLIPWALGGRRLLGERLRWRVGRRLLSGADLVLAVSRHTAVDGLRYAGLRPDRLRTVQLGLGRGFRPQAGAAERVAARHAITKRYLFYAGALDARKDPRALLKAWQTARLAGADVDLVLGGSAGSQAPRDMGEARRLGYLSHGELVDLYSAAACFLFPSRYEGFGLPVLEAFGCGAPVVAYNNSSLPEVMGGAGVLVKDGDAEAMGQAAAELVLNPAGRAAQVQAGLARAAEFSWRATARATIRAYESLLGSRSSDDRAPIT</sequence>
<dbReference type="Proteomes" id="UP000620075">
    <property type="component" value="Unassembled WGS sequence"/>
</dbReference>
<accession>A0A934KDL5</accession>
<evidence type="ECO:0000256" key="1">
    <source>
        <dbReference type="ARBA" id="ARBA00022679"/>
    </source>
</evidence>
<evidence type="ECO:0000259" key="3">
    <source>
        <dbReference type="Pfam" id="PF13439"/>
    </source>
</evidence>
<dbReference type="Pfam" id="PF00534">
    <property type="entry name" value="Glycos_transf_1"/>
    <property type="match status" value="1"/>
</dbReference>
<protein>
    <submittedName>
        <fullName evidence="4">Glycosyltransferase family 4 protein</fullName>
    </submittedName>
</protein>
<evidence type="ECO:0000259" key="2">
    <source>
        <dbReference type="Pfam" id="PF00534"/>
    </source>
</evidence>
<keyword evidence="1" id="KW-0808">Transferase</keyword>
<evidence type="ECO:0000313" key="5">
    <source>
        <dbReference type="Proteomes" id="UP000620075"/>
    </source>
</evidence>
<dbReference type="CDD" id="cd03809">
    <property type="entry name" value="GT4_MtfB-like"/>
    <property type="match status" value="1"/>
</dbReference>
<dbReference type="SUPFAM" id="SSF53756">
    <property type="entry name" value="UDP-Glycosyltransferase/glycogen phosphorylase"/>
    <property type="match status" value="1"/>
</dbReference>
<proteinExistence type="predicted"/>
<gene>
    <name evidence="4" type="ORF">JF888_00865</name>
</gene>
<dbReference type="EMBL" id="JAEKNQ010000006">
    <property type="protein sequence ID" value="MBJ7601742.1"/>
    <property type="molecule type" value="Genomic_DNA"/>
</dbReference>
<dbReference type="AlphaFoldDB" id="A0A934KDL5"/>
<feature type="domain" description="Glycosyl transferase family 1" evidence="2">
    <location>
        <begin position="202"/>
        <end position="347"/>
    </location>
</feature>
<dbReference type="GO" id="GO:0016757">
    <property type="term" value="F:glycosyltransferase activity"/>
    <property type="evidence" value="ECO:0007669"/>
    <property type="project" value="InterPro"/>
</dbReference>
<feature type="domain" description="Glycosyltransferase subfamily 4-like N-terminal" evidence="3">
    <location>
        <begin position="29"/>
        <end position="182"/>
    </location>
</feature>
<reference evidence="4 5" key="1">
    <citation type="submission" date="2020-10" db="EMBL/GenBank/DDBJ databases">
        <title>Ca. Dormibacterota MAGs.</title>
        <authorList>
            <person name="Montgomery K."/>
        </authorList>
    </citation>
    <scope>NUCLEOTIDE SEQUENCE [LARGE SCALE GENOMIC DNA]</scope>
    <source>
        <strain evidence="4">SC8811_S16_3</strain>
    </source>
</reference>